<dbReference type="OrthoDB" id="5386682at2759"/>
<dbReference type="Pfam" id="PF26639">
    <property type="entry name" value="Het-6_barrel"/>
    <property type="match status" value="1"/>
</dbReference>
<evidence type="ECO:0000313" key="1">
    <source>
        <dbReference type="EMBL" id="KAF2190445.1"/>
    </source>
</evidence>
<sequence length="517" mass="59004">MPVILSFFAQAIKNTETSTELPRTYGLPPPYVPEWEMLRRFFQQPWFYRVWTVQEIAVATNAIIVIGEWELDWKSFAQAAEYLSHTVYSVSTSMKASDLDASHRGLALDPAIYMCRMPRNETGRPMLLGLLALGRDRAATQPVDYVFAVLGLALELNAVENITVEDFLEPDYSKSAADVFRDVSCLLIHFHRSLDVLSEAEFAGSNKTMNCPSWVPAWSKRKKSSSIAHDEFKYSPDWSTLESSHRRLLHGTGYNADSKERMALLSFVEYKDTVVLCVNGLKLGSVTAVSEPLEAKEDDFTIRYRATPEEIKFVSSAWRLVERLGIDYQREERAEDTTLDSAPMERETTVISLLELHATYKTTEDILFAFFMTLCAKRSSNKRPHYQGGLDWFFYNFGNHIHSPPFTKRMRHFFRNLLSVDIRRIEYQAAVSSTCPWRRFFITSSGHMGLGPMSMEEGDVVAILFGSTVPFVLRPQPDLGKSRYVFIGECYCHGIMNGEVVEKWREKGGPAEVFELI</sequence>
<evidence type="ECO:0008006" key="3">
    <source>
        <dbReference type="Google" id="ProtNLM"/>
    </source>
</evidence>
<proteinExistence type="predicted"/>
<accession>A0A6A6EH69</accession>
<dbReference type="PANTHER" id="PTHR24148">
    <property type="entry name" value="ANKYRIN REPEAT DOMAIN-CONTAINING PROTEIN 39 HOMOLOG-RELATED"/>
    <property type="match status" value="1"/>
</dbReference>
<evidence type="ECO:0000313" key="2">
    <source>
        <dbReference type="Proteomes" id="UP000800200"/>
    </source>
</evidence>
<gene>
    <name evidence="1" type="ORF">K469DRAFT_385156</name>
</gene>
<dbReference type="Proteomes" id="UP000800200">
    <property type="component" value="Unassembled WGS sequence"/>
</dbReference>
<keyword evidence="2" id="KW-1185">Reference proteome</keyword>
<dbReference type="EMBL" id="ML994618">
    <property type="protein sequence ID" value="KAF2190445.1"/>
    <property type="molecule type" value="Genomic_DNA"/>
</dbReference>
<organism evidence="1 2">
    <name type="scientific">Zopfia rhizophila CBS 207.26</name>
    <dbReference type="NCBI Taxonomy" id="1314779"/>
    <lineage>
        <taxon>Eukaryota</taxon>
        <taxon>Fungi</taxon>
        <taxon>Dikarya</taxon>
        <taxon>Ascomycota</taxon>
        <taxon>Pezizomycotina</taxon>
        <taxon>Dothideomycetes</taxon>
        <taxon>Dothideomycetes incertae sedis</taxon>
        <taxon>Zopfiaceae</taxon>
        <taxon>Zopfia</taxon>
    </lineage>
</organism>
<dbReference type="InterPro" id="IPR052895">
    <property type="entry name" value="HetReg/Transcr_Mod"/>
</dbReference>
<dbReference type="AlphaFoldDB" id="A0A6A6EH69"/>
<dbReference type="PANTHER" id="PTHR24148:SF64">
    <property type="entry name" value="HETEROKARYON INCOMPATIBILITY DOMAIN-CONTAINING PROTEIN"/>
    <property type="match status" value="1"/>
</dbReference>
<protein>
    <recommendedName>
        <fullName evidence="3">Heterokaryon incompatibility domain-containing protein</fullName>
    </recommendedName>
</protein>
<name>A0A6A6EH69_9PEZI</name>
<reference evidence="1" key="1">
    <citation type="journal article" date="2020" name="Stud. Mycol.">
        <title>101 Dothideomycetes genomes: a test case for predicting lifestyles and emergence of pathogens.</title>
        <authorList>
            <person name="Haridas S."/>
            <person name="Albert R."/>
            <person name="Binder M."/>
            <person name="Bloem J."/>
            <person name="Labutti K."/>
            <person name="Salamov A."/>
            <person name="Andreopoulos B."/>
            <person name="Baker S."/>
            <person name="Barry K."/>
            <person name="Bills G."/>
            <person name="Bluhm B."/>
            <person name="Cannon C."/>
            <person name="Castanera R."/>
            <person name="Culley D."/>
            <person name="Daum C."/>
            <person name="Ezra D."/>
            <person name="Gonzalez J."/>
            <person name="Henrissat B."/>
            <person name="Kuo A."/>
            <person name="Liang C."/>
            <person name="Lipzen A."/>
            <person name="Lutzoni F."/>
            <person name="Magnuson J."/>
            <person name="Mondo S."/>
            <person name="Nolan M."/>
            <person name="Ohm R."/>
            <person name="Pangilinan J."/>
            <person name="Park H.-J."/>
            <person name="Ramirez L."/>
            <person name="Alfaro M."/>
            <person name="Sun H."/>
            <person name="Tritt A."/>
            <person name="Yoshinaga Y."/>
            <person name="Zwiers L.-H."/>
            <person name="Turgeon B."/>
            <person name="Goodwin S."/>
            <person name="Spatafora J."/>
            <person name="Crous P."/>
            <person name="Grigoriev I."/>
        </authorList>
    </citation>
    <scope>NUCLEOTIDE SEQUENCE</scope>
    <source>
        <strain evidence="1">CBS 207.26</strain>
    </source>
</reference>